<dbReference type="eggNOG" id="KOG1459">
    <property type="taxonomic scope" value="Eukaryota"/>
</dbReference>
<comment type="cofactor">
    <cofactor evidence="1 5">
        <name>Mg(2+)</name>
        <dbReference type="ChEBI" id="CHEBI:18420"/>
    </cofactor>
</comment>
<dbReference type="GeneID" id="18806560"/>
<dbReference type="GO" id="GO:0005789">
    <property type="term" value="C:endoplasmic reticulum membrane"/>
    <property type="evidence" value="ECO:0007669"/>
    <property type="project" value="TreeGrafter"/>
</dbReference>
<dbReference type="PROSITE" id="PS01044">
    <property type="entry name" value="SQUALEN_PHYTOEN_SYN_1"/>
    <property type="match status" value="1"/>
</dbReference>
<dbReference type="InterPro" id="IPR044844">
    <property type="entry name" value="Trans_IPPS_euk-type"/>
</dbReference>
<reference evidence="7" key="1">
    <citation type="journal article" date="2012" name="Science">
        <title>The Paleozoic origin of enzymatic lignin decomposition reconstructed from 31 fungal genomes.</title>
        <authorList>
            <person name="Floudas D."/>
            <person name="Binder M."/>
            <person name="Riley R."/>
            <person name="Barry K."/>
            <person name="Blanchette R.A."/>
            <person name="Henrissat B."/>
            <person name="Martinez A.T."/>
            <person name="Otillar R."/>
            <person name="Spatafora J.W."/>
            <person name="Yadav J.S."/>
            <person name="Aerts A."/>
            <person name="Benoit I."/>
            <person name="Boyd A."/>
            <person name="Carlson A."/>
            <person name="Copeland A."/>
            <person name="Coutinho P.M."/>
            <person name="de Vries R.P."/>
            <person name="Ferreira P."/>
            <person name="Findley K."/>
            <person name="Foster B."/>
            <person name="Gaskell J."/>
            <person name="Glotzer D."/>
            <person name="Gorecki P."/>
            <person name="Heitman J."/>
            <person name="Hesse C."/>
            <person name="Hori C."/>
            <person name="Igarashi K."/>
            <person name="Jurgens J.A."/>
            <person name="Kallen N."/>
            <person name="Kersten P."/>
            <person name="Kohler A."/>
            <person name="Kuees U."/>
            <person name="Kumar T.K.A."/>
            <person name="Kuo A."/>
            <person name="LaButti K."/>
            <person name="Larrondo L.F."/>
            <person name="Lindquist E."/>
            <person name="Ling A."/>
            <person name="Lombard V."/>
            <person name="Lucas S."/>
            <person name="Lundell T."/>
            <person name="Martin R."/>
            <person name="McLaughlin D.J."/>
            <person name="Morgenstern I."/>
            <person name="Morin E."/>
            <person name="Murat C."/>
            <person name="Nagy L.G."/>
            <person name="Nolan M."/>
            <person name="Ohm R.A."/>
            <person name="Patyshakuliyeva A."/>
            <person name="Rokas A."/>
            <person name="Ruiz-Duenas F.J."/>
            <person name="Sabat G."/>
            <person name="Salamov A."/>
            <person name="Samejima M."/>
            <person name="Schmutz J."/>
            <person name="Slot J.C."/>
            <person name="St John F."/>
            <person name="Stenlid J."/>
            <person name="Sun H."/>
            <person name="Sun S."/>
            <person name="Syed K."/>
            <person name="Tsang A."/>
            <person name="Wiebenga A."/>
            <person name="Young D."/>
            <person name="Pisabarro A."/>
            <person name="Eastwood D.C."/>
            <person name="Martin F."/>
            <person name="Cullen D."/>
            <person name="Grigoriev I.V."/>
            <person name="Hibbett D.S."/>
        </authorList>
    </citation>
    <scope>NUCLEOTIDE SEQUENCE [LARGE SCALE GENOMIC DNA]</scope>
    <source>
        <strain evidence="7">FP-91666</strain>
    </source>
</reference>
<dbReference type="RefSeq" id="XP_007311563.1">
    <property type="nucleotide sequence ID" value="XM_007311501.1"/>
</dbReference>
<evidence type="ECO:0000256" key="1">
    <source>
        <dbReference type="ARBA" id="ARBA00001946"/>
    </source>
</evidence>
<comment type="pathway">
    <text evidence="5">Terpene metabolism; lanosterol biosynthesis; lanosterol from farnesyl diphosphate: step 1/3.</text>
</comment>
<dbReference type="OMA" id="GEACQLM"/>
<accession>R7RWU2</accession>
<dbReference type="CDD" id="cd00683">
    <property type="entry name" value="Trans_IPPS_HH"/>
    <property type="match status" value="1"/>
</dbReference>
<dbReference type="Gene3D" id="1.10.600.10">
    <property type="entry name" value="Farnesyl Diphosphate Synthase"/>
    <property type="match status" value="1"/>
</dbReference>
<dbReference type="PROSITE" id="PS01045">
    <property type="entry name" value="SQUALEN_PHYTOEN_SYN_2"/>
    <property type="match status" value="1"/>
</dbReference>
<dbReference type="SFLD" id="SFLDS00005">
    <property type="entry name" value="Isoprenoid_Synthase_Type_I"/>
    <property type="match status" value="1"/>
</dbReference>
<sequence length="520" mass="57853">MSVLSMLTLLLTHPNEFRTLVQFWMFHDSKRDISNPKEYATSGWDRESMKKCWELLDKTSRSFSAVIKELDGDLARAICLFYIVLRGLDTIEDDMTIADSIKQPLLRSFHEKTLTPGWTFDGNGPEEKDRIVLVEYDKVVEEVGRLEPGYREVIVDICHKMEIGMADYAHRASSSASSSSTPSPIYLSTIAEYDLYCHYVAGLVGEGLSRIWAASGKEAPYLGEMKELSNSMGLLLQKTNIIRDFREDADQGRFFWPREIWGRSEYIIASGVPLTPSLEKGGRVEDLYQDRTEAGRRRALYVQSGMVLDALRHATDSLDYLRLLRNQTVFNFCAIPAVMAMATLELCFANGEVFERHVKIRKAVAAKLIMNSTNPRDVAYMFRDYARAIHKKSNPADPNFIRISVACAKIEQWAEHQFPSFVHLSSDPSGSGSSSATQTLDPSDARTRIAKLAQERDLQLAKLRASVNGNGVGANGKAGGAGANANAGVDKELVLFFGGAVLLIVVMCLLVVGTVLYFAS</sequence>
<feature type="transmembrane region" description="Helical" evidence="5">
    <location>
        <begin position="493"/>
        <end position="519"/>
    </location>
</feature>
<dbReference type="GO" id="GO:0051996">
    <property type="term" value="F:squalene synthase [NAD(P)H] activity"/>
    <property type="evidence" value="ECO:0007669"/>
    <property type="project" value="UniProtKB-UniRule"/>
</dbReference>
<dbReference type="OrthoDB" id="431150at2759"/>
<dbReference type="Proteomes" id="UP000053927">
    <property type="component" value="Unassembled WGS sequence"/>
</dbReference>
<dbReference type="Pfam" id="PF00494">
    <property type="entry name" value="SQS_PSY"/>
    <property type="match status" value="1"/>
</dbReference>
<evidence type="ECO:0000256" key="5">
    <source>
        <dbReference type="RuleBase" id="RU368088"/>
    </source>
</evidence>
<evidence type="ECO:0000256" key="2">
    <source>
        <dbReference type="ARBA" id="ARBA00006251"/>
    </source>
</evidence>
<keyword evidence="5" id="KW-0472">Membrane</keyword>
<comment type="similarity">
    <text evidence="2 5">Belongs to the phytoene/squalene synthase family.</text>
</comment>
<dbReference type="EC" id="2.5.1.21" evidence="3 5"/>
<evidence type="ECO:0000313" key="6">
    <source>
        <dbReference type="EMBL" id="EIM79305.1"/>
    </source>
</evidence>
<dbReference type="InterPro" id="IPR019845">
    <property type="entry name" value="Squalene/phytoene_synthase_CS"/>
</dbReference>
<name>R7RWU2_STEHR</name>
<evidence type="ECO:0000256" key="4">
    <source>
        <dbReference type="ARBA" id="ARBA00022679"/>
    </source>
</evidence>
<dbReference type="AlphaFoldDB" id="R7RWU2"/>
<dbReference type="InterPro" id="IPR006449">
    <property type="entry name" value="Squal_synth-like"/>
</dbReference>
<dbReference type="GO" id="GO:0055056">
    <property type="term" value="F:D-glucose transmembrane transporter activity"/>
    <property type="evidence" value="ECO:0007669"/>
    <property type="project" value="UniProtKB-UniRule"/>
</dbReference>
<organism evidence="6 7">
    <name type="scientific">Stereum hirsutum (strain FP-91666)</name>
    <name type="common">White-rot fungus</name>
    <dbReference type="NCBI Taxonomy" id="721885"/>
    <lineage>
        <taxon>Eukaryota</taxon>
        <taxon>Fungi</taxon>
        <taxon>Dikarya</taxon>
        <taxon>Basidiomycota</taxon>
        <taxon>Agaricomycotina</taxon>
        <taxon>Agaricomycetes</taxon>
        <taxon>Russulales</taxon>
        <taxon>Stereaceae</taxon>
        <taxon>Stereum</taxon>
    </lineage>
</organism>
<keyword evidence="5" id="KW-1133">Transmembrane helix</keyword>
<keyword evidence="5" id="KW-0812">Transmembrane</keyword>
<dbReference type="PANTHER" id="PTHR11626">
    <property type="entry name" value="FARNESYL-DIPHOSPHATE FARNESYLTRANSFERASE"/>
    <property type="match status" value="1"/>
</dbReference>
<dbReference type="PANTHER" id="PTHR11626:SF2">
    <property type="entry name" value="SQUALENE SYNTHASE"/>
    <property type="match status" value="1"/>
</dbReference>
<proteinExistence type="inferred from homology"/>
<evidence type="ECO:0000313" key="7">
    <source>
        <dbReference type="Proteomes" id="UP000053927"/>
    </source>
</evidence>
<dbReference type="KEGG" id="shs:STEHIDRAFT_69654"/>
<dbReference type="UniPathway" id="UPA00767">
    <property type="reaction ID" value="UER00751"/>
</dbReference>
<dbReference type="NCBIfam" id="TIGR01559">
    <property type="entry name" value="squal_synth"/>
    <property type="match status" value="1"/>
</dbReference>
<comment type="function">
    <text evidence="5">Catalyzes the condensation of 2 farnesyl pyrophosphate (FPP) moieties to form squalene.</text>
</comment>
<dbReference type="GO" id="GO:0045338">
    <property type="term" value="P:farnesyl diphosphate metabolic process"/>
    <property type="evidence" value="ECO:0007669"/>
    <property type="project" value="InterPro"/>
</dbReference>
<gene>
    <name evidence="6" type="ORF">STEHIDRAFT_69654</name>
</gene>
<dbReference type="InterPro" id="IPR008949">
    <property type="entry name" value="Isoprenoid_synthase_dom_sf"/>
</dbReference>
<dbReference type="SUPFAM" id="SSF48576">
    <property type="entry name" value="Terpenoid synthases"/>
    <property type="match status" value="1"/>
</dbReference>
<dbReference type="InterPro" id="IPR002060">
    <property type="entry name" value="Squ/phyt_synthse"/>
</dbReference>
<evidence type="ECO:0000256" key="3">
    <source>
        <dbReference type="ARBA" id="ARBA00012373"/>
    </source>
</evidence>
<dbReference type="InterPro" id="IPR033904">
    <property type="entry name" value="Trans_IPPS_HH"/>
</dbReference>
<dbReference type="FunFam" id="1.10.600.10:FF:000023">
    <property type="entry name" value="Squalene synthase"/>
    <property type="match status" value="1"/>
</dbReference>
<comment type="catalytic activity">
    <reaction evidence="5">
        <text>2 (2E,6E)-farnesyl diphosphate + NADPH + H(+) = squalene + 2 diphosphate + NADP(+)</text>
        <dbReference type="Rhea" id="RHEA:32295"/>
        <dbReference type="ChEBI" id="CHEBI:15378"/>
        <dbReference type="ChEBI" id="CHEBI:15440"/>
        <dbReference type="ChEBI" id="CHEBI:33019"/>
        <dbReference type="ChEBI" id="CHEBI:57783"/>
        <dbReference type="ChEBI" id="CHEBI:58349"/>
        <dbReference type="ChEBI" id="CHEBI:175763"/>
        <dbReference type="EC" id="2.5.1.21"/>
    </reaction>
</comment>
<keyword evidence="7" id="KW-1185">Reference proteome</keyword>
<dbReference type="GO" id="GO:0006696">
    <property type="term" value="P:ergosterol biosynthetic process"/>
    <property type="evidence" value="ECO:0007669"/>
    <property type="project" value="TreeGrafter"/>
</dbReference>
<keyword evidence="4 5" id="KW-0808">Transferase</keyword>
<dbReference type="SFLD" id="SFLDG01018">
    <property type="entry name" value="Squalene/Phytoene_Synthase_Lik"/>
    <property type="match status" value="1"/>
</dbReference>
<protein>
    <recommendedName>
        <fullName evidence="3 5">Squalene synthase</fullName>
        <shortName evidence="5">SQS</shortName>
        <shortName evidence="5">SS</shortName>
        <ecNumber evidence="3 5">2.5.1.21</ecNumber>
    </recommendedName>
</protein>
<dbReference type="EMBL" id="JH687406">
    <property type="protein sequence ID" value="EIM79305.1"/>
    <property type="molecule type" value="Genomic_DNA"/>
</dbReference>
<comment type="catalytic activity">
    <reaction evidence="5">
        <text>2 (2E,6E)-farnesyl diphosphate + NADH + H(+) = squalene + 2 diphosphate + NAD(+)</text>
        <dbReference type="Rhea" id="RHEA:32299"/>
        <dbReference type="ChEBI" id="CHEBI:15378"/>
        <dbReference type="ChEBI" id="CHEBI:15440"/>
        <dbReference type="ChEBI" id="CHEBI:33019"/>
        <dbReference type="ChEBI" id="CHEBI:57540"/>
        <dbReference type="ChEBI" id="CHEBI:57945"/>
        <dbReference type="ChEBI" id="CHEBI:175763"/>
        <dbReference type="EC" id="2.5.1.21"/>
    </reaction>
</comment>